<name>X1L850_9ZZZZ</name>
<evidence type="ECO:0000259" key="2">
    <source>
        <dbReference type="Pfam" id="PF07670"/>
    </source>
</evidence>
<proteinExistence type="predicted"/>
<feature type="transmembrane region" description="Helical" evidence="1">
    <location>
        <begin position="73"/>
        <end position="93"/>
    </location>
</feature>
<feature type="domain" description="Nucleoside transporter/FeoB GTPase Gate" evidence="2">
    <location>
        <begin position="1"/>
        <end position="97"/>
    </location>
</feature>
<sequence length="106" mass="11505">LLPTIIFFAALSSVLYYLGIIQLIIRGLAWVMVKLLKLSGAESLSVAGNIFLGQTESPFMIKAYLEKMNRSEIMLVMSGGMATMAGGVLAVYIDFLGGDDPVQRLM</sequence>
<protein>
    <recommendedName>
        <fullName evidence="2">Nucleoside transporter/FeoB GTPase Gate domain-containing protein</fullName>
    </recommendedName>
</protein>
<dbReference type="PANTHER" id="PTHR10590">
    <property type="entry name" value="SODIUM/NUCLEOSIDE COTRANSPORTER"/>
    <property type="match status" value="1"/>
</dbReference>
<keyword evidence="1" id="KW-0812">Transmembrane</keyword>
<feature type="transmembrane region" description="Helical" evidence="1">
    <location>
        <begin position="6"/>
        <end position="29"/>
    </location>
</feature>
<organism evidence="3">
    <name type="scientific">marine sediment metagenome</name>
    <dbReference type="NCBI Taxonomy" id="412755"/>
    <lineage>
        <taxon>unclassified sequences</taxon>
        <taxon>metagenomes</taxon>
        <taxon>ecological metagenomes</taxon>
    </lineage>
</organism>
<dbReference type="Pfam" id="PF07670">
    <property type="entry name" value="Gate"/>
    <property type="match status" value="1"/>
</dbReference>
<dbReference type="GO" id="GO:0005886">
    <property type="term" value="C:plasma membrane"/>
    <property type="evidence" value="ECO:0007669"/>
    <property type="project" value="TreeGrafter"/>
</dbReference>
<reference evidence="3" key="1">
    <citation type="journal article" date="2014" name="Front. Microbiol.">
        <title>High frequency of phylogenetically diverse reductive dehalogenase-homologous genes in deep subseafloor sedimentary metagenomes.</title>
        <authorList>
            <person name="Kawai M."/>
            <person name="Futagami T."/>
            <person name="Toyoda A."/>
            <person name="Takaki Y."/>
            <person name="Nishi S."/>
            <person name="Hori S."/>
            <person name="Arai W."/>
            <person name="Tsubouchi T."/>
            <person name="Morono Y."/>
            <person name="Uchiyama I."/>
            <person name="Ito T."/>
            <person name="Fujiyama A."/>
            <person name="Inagaki F."/>
            <person name="Takami H."/>
        </authorList>
    </citation>
    <scope>NUCLEOTIDE SEQUENCE</scope>
    <source>
        <strain evidence="3">Expedition CK06-06</strain>
    </source>
</reference>
<dbReference type="InterPro" id="IPR008276">
    <property type="entry name" value="C_nuclsd_transpt"/>
</dbReference>
<dbReference type="EMBL" id="BARU01046489">
    <property type="protein sequence ID" value="GAI02041.1"/>
    <property type="molecule type" value="Genomic_DNA"/>
</dbReference>
<evidence type="ECO:0000313" key="3">
    <source>
        <dbReference type="EMBL" id="GAI02041.1"/>
    </source>
</evidence>
<keyword evidence="1" id="KW-0472">Membrane</keyword>
<gene>
    <name evidence="3" type="ORF">S03H2_70110</name>
</gene>
<dbReference type="PANTHER" id="PTHR10590:SF4">
    <property type="entry name" value="SOLUTE CARRIER FAMILY 28 MEMBER 3"/>
    <property type="match status" value="1"/>
</dbReference>
<evidence type="ECO:0000256" key="1">
    <source>
        <dbReference type="SAM" id="Phobius"/>
    </source>
</evidence>
<accession>X1L850</accession>
<dbReference type="AlphaFoldDB" id="X1L850"/>
<dbReference type="InterPro" id="IPR011642">
    <property type="entry name" value="Gate_dom"/>
</dbReference>
<feature type="non-terminal residue" evidence="3">
    <location>
        <position position="1"/>
    </location>
</feature>
<dbReference type="GO" id="GO:0015293">
    <property type="term" value="F:symporter activity"/>
    <property type="evidence" value="ECO:0007669"/>
    <property type="project" value="TreeGrafter"/>
</dbReference>
<dbReference type="GO" id="GO:0005337">
    <property type="term" value="F:nucleoside transmembrane transporter activity"/>
    <property type="evidence" value="ECO:0007669"/>
    <property type="project" value="InterPro"/>
</dbReference>
<keyword evidence="1" id="KW-1133">Transmembrane helix</keyword>
<comment type="caution">
    <text evidence="3">The sequence shown here is derived from an EMBL/GenBank/DDBJ whole genome shotgun (WGS) entry which is preliminary data.</text>
</comment>